<comment type="caution">
    <text evidence="2">The sequence shown here is derived from an EMBL/GenBank/DDBJ whole genome shotgun (WGS) entry which is preliminary data.</text>
</comment>
<dbReference type="AlphaFoldDB" id="A0A9D5C6W5"/>
<feature type="region of interest" description="Disordered" evidence="1">
    <location>
        <begin position="143"/>
        <end position="180"/>
    </location>
</feature>
<evidence type="ECO:0000256" key="1">
    <source>
        <dbReference type="SAM" id="MobiDB-lite"/>
    </source>
</evidence>
<feature type="compositionally biased region" description="Polar residues" evidence="1">
    <location>
        <begin position="200"/>
        <end position="209"/>
    </location>
</feature>
<feature type="region of interest" description="Disordered" evidence="1">
    <location>
        <begin position="72"/>
        <end position="120"/>
    </location>
</feature>
<reference evidence="2" key="1">
    <citation type="submission" date="2021-03" db="EMBL/GenBank/DDBJ databases">
        <authorList>
            <person name="Li Z."/>
            <person name="Yang C."/>
        </authorList>
    </citation>
    <scope>NUCLEOTIDE SEQUENCE</scope>
    <source>
        <strain evidence="2">Dzin_1.0</strain>
        <tissue evidence="2">Leaf</tissue>
    </source>
</reference>
<feature type="compositionally biased region" description="Basic and acidic residues" evidence="1">
    <location>
        <begin position="168"/>
        <end position="180"/>
    </location>
</feature>
<keyword evidence="3" id="KW-1185">Reference proteome</keyword>
<sequence>MYVMRSTSVTPSSSSVRVTSPFALVLKVLFEKTRVESLAGNSGNTSISSTFGVIQNEASGTKNLANQSLRVKSVDGRSDQSENGVAIKSDSIQQKTRAGLPANGPEGGMPSPSVLSGTSKASMDKNLDEVAKVSLEEALSKASSKFVVESESRAQLKHSVHGSTGKLPKQELVKEDVNSGKMTDRITNQLSSATADGDSSAHSSENRQNAHPIASTVLTNSTPSARTTVDMHGSSFKMHEHRASHSPISDDLSAKQHRRIAFGEEQDKLNKRRKGDAEGKDANP</sequence>
<protein>
    <submittedName>
        <fullName evidence="2">Uncharacterized protein</fullName>
    </submittedName>
</protein>
<gene>
    <name evidence="2" type="ORF">J5N97_024131</name>
</gene>
<feature type="region of interest" description="Disordered" evidence="1">
    <location>
        <begin position="192"/>
        <end position="284"/>
    </location>
</feature>
<evidence type="ECO:0000313" key="2">
    <source>
        <dbReference type="EMBL" id="KAJ0967214.1"/>
    </source>
</evidence>
<organism evidence="2 3">
    <name type="scientific">Dioscorea zingiberensis</name>
    <dbReference type="NCBI Taxonomy" id="325984"/>
    <lineage>
        <taxon>Eukaryota</taxon>
        <taxon>Viridiplantae</taxon>
        <taxon>Streptophyta</taxon>
        <taxon>Embryophyta</taxon>
        <taxon>Tracheophyta</taxon>
        <taxon>Spermatophyta</taxon>
        <taxon>Magnoliopsida</taxon>
        <taxon>Liliopsida</taxon>
        <taxon>Dioscoreales</taxon>
        <taxon>Dioscoreaceae</taxon>
        <taxon>Dioscorea</taxon>
    </lineage>
</organism>
<accession>A0A9D5C6W5</accession>
<dbReference type="EMBL" id="JAGGNH010000007">
    <property type="protein sequence ID" value="KAJ0967214.1"/>
    <property type="molecule type" value="Genomic_DNA"/>
</dbReference>
<reference evidence="2" key="2">
    <citation type="journal article" date="2022" name="Hortic Res">
        <title>The genome of Dioscorea zingiberensis sheds light on the biosynthesis, origin and evolution of the medicinally important diosgenin saponins.</title>
        <authorList>
            <person name="Li Y."/>
            <person name="Tan C."/>
            <person name="Li Z."/>
            <person name="Guo J."/>
            <person name="Li S."/>
            <person name="Chen X."/>
            <person name="Wang C."/>
            <person name="Dai X."/>
            <person name="Yang H."/>
            <person name="Song W."/>
            <person name="Hou L."/>
            <person name="Xu J."/>
            <person name="Tong Z."/>
            <person name="Xu A."/>
            <person name="Yuan X."/>
            <person name="Wang W."/>
            <person name="Yang Q."/>
            <person name="Chen L."/>
            <person name="Sun Z."/>
            <person name="Wang K."/>
            <person name="Pan B."/>
            <person name="Chen J."/>
            <person name="Bao Y."/>
            <person name="Liu F."/>
            <person name="Qi X."/>
            <person name="Gang D.R."/>
            <person name="Wen J."/>
            <person name="Li J."/>
        </authorList>
    </citation>
    <scope>NUCLEOTIDE SEQUENCE</scope>
    <source>
        <strain evidence="2">Dzin_1.0</strain>
    </source>
</reference>
<proteinExistence type="predicted"/>
<evidence type="ECO:0000313" key="3">
    <source>
        <dbReference type="Proteomes" id="UP001085076"/>
    </source>
</evidence>
<feature type="compositionally biased region" description="Polar residues" evidence="1">
    <location>
        <begin position="216"/>
        <end position="227"/>
    </location>
</feature>
<dbReference type="Proteomes" id="UP001085076">
    <property type="component" value="Miscellaneous, Linkage group lg07"/>
</dbReference>
<feature type="compositionally biased region" description="Basic and acidic residues" evidence="1">
    <location>
        <begin position="261"/>
        <end position="284"/>
    </location>
</feature>
<name>A0A9D5C6W5_9LILI</name>